<dbReference type="AlphaFoldDB" id="A0A4R5BB27"/>
<feature type="transmembrane region" description="Helical" evidence="1">
    <location>
        <begin position="161"/>
        <end position="182"/>
    </location>
</feature>
<feature type="transmembrane region" description="Helical" evidence="1">
    <location>
        <begin position="85"/>
        <end position="109"/>
    </location>
</feature>
<dbReference type="Proteomes" id="UP000294723">
    <property type="component" value="Unassembled WGS sequence"/>
</dbReference>
<proteinExistence type="predicted"/>
<evidence type="ECO:0000256" key="1">
    <source>
        <dbReference type="SAM" id="Phobius"/>
    </source>
</evidence>
<sequence>MTEQRNVARGFVLVGGALLVLVASVCAITGAVSPMADPSDFFASALTLLPQPAANLVVAVIGAVTAATALVSSGRAAVPLRAASIVGLLVLLGPGVLSAVGYLPFLLVSALAGDPEPLRKYLSVALVLQLVVVALVVTMLWTWIERGVRGGRAASSGRGRLWTWIAIAVPLAYAVSRVLMAIGFPGLSMENSSAAGGLGLAAAAAGGAVLTWGLICPWGERFPRWVVGLAGRPVPVRMAVLPALFVAVLVMAGSRLLVLQALADNPGIPNHPLVWLPIALWPLWSVALAAAAMHYRFRRARSRWRSSDERPRKAAPGGRISAAR</sequence>
<comment type="caution">
    <text evidence="2">The sequence shown here is derived from an EMBL/GenBank/DDBJ whole genome shotgun (WGS) entry which is preliminary data.</text>
</comment>
<keyword evidence="3" id="KW-1185">Reference proteome</keyword>
<gene>
    <name evidence="2" type="ORF">E1202_27420</name>
</gene>
<organism evidence="2 3">
    <name type="scientific">Saccharopolyspora karakumensis</name>
    <dbReference type="NCBI Taxonomy" id="2530386"/>
    <lineage>
        <taxon>Bacteria</taxon>
        <taxon>Bacillati</taxon>
        <taxon>Actinomycetota</taxon>
        <taxon>Actinomycetes</taxon>
        <taxon>Pseudonocardiales</taxon>
        <taxon>Pseudonocardiaceae</taxon>
        <taxon>Saccharopolyspora</taxon>
    </lineage>
</organism>
<keyword evidence="1" id="KW-1133">Transmembrane helix</keyword>
<accession>A0A4R5BB27</accession>
<keyword evidence="1" id="KW-0812">Transmembrane</keyword>
<feature type="transmembrane region" description="Helical" evidence="1">
    <location>
        <begin position="239"/>
        <end position="262"/>
    </location>
</feature>
<name>A0A4R5BB27_9PSEU</name>
<evidence type="ECO:0000313" key="2">
    <source>
        <dbReference type="EMBL" id="TDD82403.1"/>
    </source>
</evidence>
<dbReference type="RefSeq" id="WP_132686219.1">
    <property type="nucleotide sequence ID" value="NZ_SMLA01000065.1"/>
</dbReference>
<feature type="transmembrane region" description="Helical" evidence="1">
    <location>
        <begin position="121"/>
        <end position="141"/>
    </location>
</feature>
<feature type="transmembrane region" description="Helical" evidence="1">
    <location>
        <begin position="53"/>
        <end position="73"/>
    </location>
</feature>
<feature type="transmembrane region" description="Helical" evidence="1">
    <location>
        <begin position="274"/>
        <end position="295"/>
    </location>
</feature>
<dbReference type="EMBL" id="SMLA01000065">
    <property type="protein sequence ID" value="TDD82403.1"/>
    <property type="molecule type" value="Genomic_DNA"/>
</dbReference>
<reference evidence="2 3" key="1">
    <citation type="submission" date="2019-03" db="EMBL/GenBank/DDBJ databases">
        <title>Draft genome sequences of novel Actinobacteria.</title>
        <authorList>
            <person name="Sahin N."/>
            <person name="Ay H."/>
            <person name="Saygin H."/>
        </authorList>
    </citation>
    <scope>NUCLEOTIDE SEQUENCE [LARGE SCALE GENOMIC DNA]</scope>
    <source>
        <strain evidence="2 3">5K548</strain>
    </source>
</reference>
<keyword evidence="1" id="KW-0472">Membrane</keyword>
<evidence type="ECO:0000313" key="3">
    <source>
        <dbReference type="Proteomes" id="UP000294723"/>
    </source>
</evidence>
<feature type="transmembrane region" description="Helical" evidence="1">
    <location>
        <begin position="12"/>
        <end position="33"/>
    </location>
</feature>
<protein>
    <submittedName>
        <fullName evidence="2">Uncharacterized protein</fullName>
    </submittedName>
</protein>
<feature type="transmembrane region" description="Helical" evidence="1">
    <location>
        <begin position="194"/>
        <end position="218"/>
    </location>
</feature>